<feature type="region of interest" description="Disordered" evidence="6">
    <location>
        <begin position="813"/>
        <end position="988"/>
    </location>
</feature>
<dbReference type="Pfam" id="PF01607">
    <property type="entry name" value="CBM_14"/>
    <property type="match status" value="15"/>
</dbReference>
<feature type="domain" description="Chitin-binding type-2" evidence="8">
    <location>
        <begin position="486"/>
        <end position="527"/>
    </location>
</feature>
<feature type="region of interest" description="Disordered" evidence="6">
    <location>
        <begin position="1989"/>
        <end position="2018"/>
    </location>
</feature>
<evidence type="ECO:0000256" key="2">
    <source>
        <dbReference type="ARBA" id="ARBA00022729"/>
    </source>
</evidence>
<feature type="domain" description="Chitin-binding type-2" evidence="8">
    <location>
        <begin position="107"/>
        <end position="165"/>
    </location>
</feature>
<feature type="domain" description="Chitin-binding type-2" evidence="8">
    <location>
        <begin position="1734"/>
        <end position="1790"/>
    </location>
</feature>
<feature type="compositionally biased region" description="Polar residues" evidence="6">
    <location>
        <begin position="1254"/>
        <end position="1265"/>
    </location>
</feature>
<feature type="region of interest" description="Disordered" evidence="6">
    <location>
        <begin position="1608"/>
        <end position="1636"/>
    </location>
</feature>
<feature type="domain" description="Chitin-binding type-2" evidence="8">
    <location>
        <begin position="1924"/>
        <end position="1980"/>
    </location>
</feature>
<feature type="compositionally biased region" description="Polar residues" evidence="6">
    <location>
        <begin position="329"/>
        <end position="381"/>
    </location>
</feature>
<evidence type="ECO:0000256" key="4">
    <source>
        <dbReference type="ARBA" id="ARBA00023157"/>
    </source>
</evidence>
<dbReference type="InterPro" id="IPR051940">
    <property type="entry name" value="Chitin_bind-dev_reg"/>
</dbReference>
<feature type="compositionally biased region" description="Low complexity" evidence="6">
    <location>
        <begin position="382"/>
        <end position="398"/>
    </location>
</feature>
<dbReference type="Proteomes" id="UP001153954">
    <property type="component" value="Unassembled WGS sequence"/>
</dbReference>
<dbReference type="PANTHER" id="PTHR23301">
    <property type="entry name" value="CHITIN BINDING PERITROPHIN-A"/>
    <property type="match status" value="1"/>
</dbReference>
<feature type="region of interest" description="Disordered" evidence="6">
    <location>
        <begin position="78"/>
        <end position="102"/>
    </location>
</feature>
<feature type="region of interest" description="Disordered" evidence="6">
    <location>
        <begin position="1354"/>
        <end position="1411"/>
    </location>
</feature>
<feature type="compositionally biased region" description="Polar residues" evidence="6">
    <location>
        <begin position="1608"/>
        <end position="1617"/>
    </location>
</feature>
<feature type="domain" description="Chitin-binding type-2" evidence="8">
    <location>
        <begin position="1643"/>
        <end position="1701"/>
    </location>
</feature>
<evidence type="ECO:0000256" key="7">
    <source>
        <dbReference type="SAM" id="SignalP"/>
    </source>
</evidence>
<proteinExistence type="predicted"/>
<evidence type="ECO:0000313" key="10">
    <source>
        <dbReference type="Proteomes" id="UP001153954"/>
    </source>
</evidence>
<name>A0AAU9T9J0_EUPED</name>
<feature type="compositionally biased region" description="Low complexity" evidence="6">
    <location>
        <begin position="839"/>
        <end position="858"/>
    </location>
</feature>
<evidence type="ECO:0000256" key="3">
    <source>
        <dbReference type="ARBA" id="ARBA00022737"/>
    </source>
</evidence>
<feature type="compositionally biased region" description="Low complexity" evidence="6">
    <location>
        <begin position="819"/>
        <end position="832"/>
    </location>
</feature>
<feature type="chain" id="PRO_5043583438" description="Chitin-binding type-2 domain-containing protein" evidence="7">
    <location>
        <begin position="16"/>
        <end position="2177"/>
    </location>
</feature>
<feature type="domain" description="Chitin-binding type-2" evidence="8">
    <location>
        <begin position="1430"/>
        <end position="1486"/>
    </location>
</feature>
<dbReference type="InterPro" id="IPR002557">
    <property type="entry name" value="Chitin-bd_dom"/>
</dbReference>
<feature type="domain" description="Chitin-binding type-2" evidence="8">
    <location>
        <begin position="1527"/>
        <end position="1583"/>
    </location>
</feature>
<evidence type="ECO:0000313" key="9">
    <source>
        <dbReference type="EMBL" id="CAH2084274.1"/>
    </source>
</evidence>
<feature type="domain" description="Chitin-binding type-2" evidence="8">
    <location>
        <begin position="554"/>
        <end position="610"/>
    </location>
</feature>
<feature type="compositionally biased region" description="Polar residues" evidence="6">
    <location>
        <begin position="1625"/>
        <end position="1636"/>
    </location>
</feature>
<feature type="region of interest" description="Disordered" evidence="6">
    <location>
        <begin position="1487"/>
        <end position="1527"/>
    </location>
</feature>
<feature type="region of interest" description="Disordered" evidence="6">
    <location>
        <begin position="1791"/>
        <end position="1833"/>
    </location>
</feature>
<feature type="domain" description="Chitin-binding type-2" evidence="8">
    <location>
        <begin position="173"/>
        <end position="231"/>
    </location>
</feature>
<feature type="domain" description="Chitin-binding type-2" evidence="8">
    <location>
        <begin position="2118"/>
        <end position="2174"/>
    </location>
</feature>
<feature type="signal peptide" evidence="7">
    <location>
        <begin position="1"/>
        <end position="15"/>
    </location>
</feature>
<dbReference type="PROSITE" id="PS50940">
    <property type="entry name" value="CHIT_BIND_II"/>
    <property type="match status" value="16"/>
</dbReference>
<feature type="compositionally biased region" description="Low complexity" evidence="6">
    <location>
        <begin position="731"/>
        <end position="781"/>
    </location>
</feature>
<evidence type="ECO:0000256" key="1">
    <source>
        <dbReference type="ARBA" id="ARBA00022669"/>
    </source>
</evidence>
<protein>
    <recommendedName>
        <fullName evidence="8">Chitin-binding type-2 domain-containing protein</fullName>
    </recommendedName>
</protein>
<feature type="compositionally biased region" description="Polar residues" evidence="6">
    <location>
        <begin position="445"/>
        <end position="460"/>
    </location>
</feature>
<feature type="domain" description="Chitin-binding type-2" evidence="8">
    <location>
        <begin position="1835"/>
        <end position="1891"/>
    </location>
</feature>
<dbReference type="EMBL" id="CAKOGL010000002">
    <property type="protein sequence ID" value="CAH2084274.1"/>
    <property type="molecule type" value="Genomic_DNA"/>
</dbReference>
<evidence type="ECO:0000256" key="5">
    <source>
        <dbReference type="ARBA" id="ARBA00023180"/>
    </source>
</evidence>
<keyword evidence="10" id="KW-1185">Reference proteome</keyword>
<gene>
    <name evidence="9" type="ORF">EEDITHA_LOCUS858</name>
</gene>
<dbReference type="PANTHER" id="PTHR23301:SF0">
    <property type="entry name" value="CHITIN-BINDING TYPE-2 DOMAIN-CONTAINING PROTEIN-RELATED"/>
    <property type="match status" value="1"/>
</dbReference>
<feature type="compositionally biased region" description="Polar residues" evidence="6">
    <location>
        <begin position="1989"/>
        <end position="1998"/>
    </location>
</feature>
<feature type="compositionally biased region" description="Low complexity" evidence="6">
    <location>
        <begin position="1041"/>
        <end position="1105"/>
    </location>
</feature>
<keyword evidence="3" id="KW-0677">Repeat</keyword>
<feature type="compositionally biased region" description="Low complexity" evidence="6">
    <location>
        <begin position="1112"/>
        <end position="1138"/>
    </location>
</feature>
<feature type="compositionally biased region" description="Low complexity" evidence="6">
    <location>
        <begin position="937"/>
        <end position="988"/>
    </location>
</feature>
<feature type="compositionally biased region" description="Low complexity" evidence="6">
    <location>
        <begin position="1355"/>
        <end position="1411"/>
    </location>
</feature>
<feature type="domain" description="Chitin-binding type-2" evidence="8">
    <location>
        <begin position="240"/>
        <end position="298"/>
    </location>
</feature>
<feature type="compositionally biased region" description="Polar residues" evidence="6">
    <location>
        <begin position="1791"/>
        <end position="1808"/>
    </location>
</feature>
<feature type="domain" description="Chitin-binding type-2" evidence="8">
    <location>
        <begin position="19"/>
        <end position="77"/>
    </location>
</feature>
<dbReference type="SUPFAM" id="SSF57625">
    <property type="entry name" value="Invertebrate chitin-binding proteins"/>
    <property type="match status" value="16"/>
</dbReference>
<feature type="domain" description="Chitin-binding type-2" evidence="8">
    <location>
        <begin position="648"/>
        <end position="704"/>
    </location>
</feature>
<feature type="region of interest" description="Disordered" evidence="6">
    <location>
        <begin position="706"/>
        <end position="782"/>
    </location>
</feature>
<feature type="region of interest" description="Disordered" evidence="6">
    <location>
        <begin position="1006"/>
        <end position="1265"/>
    </location>
</feature>
<feature type="compositionally biased region" description="Low complexity" evidence="6">
    <location>
        <begin position="868"/>
        <end position="930"/>
    </location>
</feature>
<dbReference type="InterPro" id="IPR036508">
    <property type="entry name" value="Chitin-bd_dom_sf"/>
</dbReference>
<dbReference type="Gene3D" id="3.20.20.80">
    <property type="entry name" value="Glycosidases"/>
    <property type="match status" value="1"/>
</dbReference>
<reference evidence="9" key="1">
    <citation type="submission" date="2022-03" db="EMBL/GenBank/DDBJ databases">
        <authorList>
            <person name="Tunstrom K."/>
        </authorList>
    </citation>
    <scope>NUCLEOTIDE SEQUENCE</scope>
</reference>
<feature type="compositionally biased region" description="Low complexity" evidence="6">
    <location>
        <begin position="405"/>
        <end position="436"/>
    </location>
</feature>
<sequence length="2177" mass="235259">MTILIFLLLLGYGWARVLPNGCPGDFSVYKLLPHETDCSRFYQCSNGRKILMQCAPGTLFDERIGVCNWPHLVECKQQTTSTTTTPTRPSTTTAVPSTTTAAPPVAPNECPTDVNVILKLPHEVECDKYYNCSDGVKVLLNCPTGKYFNMTLQGCDWSENVDCPPGSGTGLLPNGCPVNIHIHKLLPHETDCSKFYQCNFGHKVEKNCPANLHFNPKLPGCDWPSNAGCETGGGGGEWLPNGCPSDFSINWRLPHETDCTKFYYCEFGQKTVRDCSPGTHFNPNLQVCDWPSRANCTATSTTTIASTTTTGSTMTRTTTRTTMAETSTPSLGTKPSVETTTEYSPTTVVETTTEYSPTTEDQTTEPSVDITTKYTPTTVDQTTESSVETTTEYSPTTEPSEETTTEYSPTTEPSADTTTEYTSTTEASVETTTEYSPTTEDRTTEVSPETTMEYSPSTAPSVTTDQTITTDMTSSSESIETTTVSNIQCPPGTFGIFPHPEYCNAFYVCLVGVPTLHWCDEGEEFEPGVNPPVETTTADLTPTSESVDTTTSLPVKCPSGPFGILPHPEYCNAFYVCVNDMPSLHWCDEGKEFDPSINYCVEISETGCFASKNRTSTTHSDTTITTVAATTEPVSITTETTPEPEPENGICPPDIVDSIPHPKYCDQYYLCILGTANLLTCSSGQEFDPVIKTCVDISENGCFASQGKWTPTIPGAETTTFVPTTDRKTTESSTTTSTTAKLTTETPAETTTDNVSTSETSVDTTTDNISTTTEPTTETSSCVDISENGCFASQGKWTPTIPGIVTTTFVPTTDKKTTESSTTTSTTAIQTETPEKTTTDIVSTTETSVETTSSFSTTGMPVETTTDNVSTTSEQTTETSVETTTDNVSTTETSVETTTDNVSTTSDQTTDTSVETTTDNVPTTSEQTTETSEETTTDNVSTTETSVETTTDNVSTTSDQTTETSVETTTDNVSTTSEQTTETSVETTTDNILTTETSVEITTDNFPTTSEQTTETSEETTTDNVPTTSEQTTETSEETTTDNVSTTETSVETTTDNVSTTSDQTTETSVETTTDNVSATSEQTTETSVETTTDNILTTETSVETTTDKIPTTSEQTTETSVEITTDNVPTTSEQTTETSEETTTDNVSTTETSVETTTDNVSTTSGQTTETSIETTTDNISTTSKQTTETSVVTTTDNVLTTETSLETTTDNALTTETSLETTTDNVLTTSEQTSETSVETTTDNVSTTSEQATKTSVETTTDNISTTERVTTTTPIHITTTKTTAGPDTTTENGICPPGVVDSIPHPNYCDQYYLCVLGTPNLLSCSSGQEFDPGLKTCVDISENGCFASQVKSTSTTPGEATTTFTPPTETETAKTSVETTTIPTTAQETSKTSVETTRTTEGETTTPSVDLTTTEFANEPDTTTEHGICPPDVVDTIPHPLYCDRYYLCVLGTANLLQCSSGQEFDPILKTCVDVSENGCFASQEKPTPSIPEKTTTPSIPTTNETTPENVTSTTVSEPTSRPSICPSLEFEFIPDPDHCDQYYMCVGGQANLLSCPNGYEFSPEARECVVISENGCFASQGLWTSTEPNVITTDNTEISVLTDPTNQNTDLTTEGKDITETSTTGKNPETSSVLIPTTIDSQITTESIETTTSNICPPLFYQCIAGQPIPLFCSEGEEFDPKLSVCVPISENGCFASKRSTVTETQRTEHTSVRQEEQDTTTHVEITTRSVCPPGFSGYVPDPERCDRFFNCIVGHATPLYCDEGFEFSPEARDCVPISENGCYASKNSSTTTESHQITTGDASSEKEPVTEDERHEDEDNTLTTTKATTPICPPDVFGNIPDSNRCDWYYMCTAGTAIPLYCGEGNEYDTKAQTCVPISETGCFASKRSTVTETQRTEHTSVRQEEQDTTTHVEITTRSVCPPGFSGYVPDPERCDRFFNCIVGHATPLYCDEGFEFSPEARDCVPISETGCYALKSSSITTESHQVTTGDASSEKEPVTENERHEDEDNTLTTTKATTPIICPPDLFGNIPDPNRCDWYYMCTAGTAIPLYCGEGNEYDPDVQRCVVKSENGCFAKSTSKKPPVIEEQITTKKNENEKFSTTEKTTTTTTQPICPPGVFGNVPDPDRCDKFYMCTAGISIPLYCDEGYEFNPVTKDCTRISNNGCTASKG</sequence>
<organism evidence="9 10">
    <name type="scientific">Euphydryas editha</name>
    <name type="common">Edith's checkerspot</name>
    <dbReference type="NCBI Taxonomy" id="104508"/>
    <lineage>
        <taxon>Eukaryota</taxon>
        <taxon>Metazoa</taxon>
        <taxon>Ecdysozoa</taxon>
        <taxon>Arthropoda</taxon>
        <taxon>Hexapoda</taxon>
        <taxon>Insecta</taxon>
        <taxon>Pterygota</taxon>
        <taxon>Neoptera</taxon>
        <taxon>Endopterygota</taxon>
        <taxon>Lepidoptera</taxon>
        <taxon>Glossata</taxon>
        <taxon>Ditrysia</taxon>
        <taxon>Papilionoidea</taxon>
        <taxon>Nymphalidae</taxon>
        <taxon>Nymphalinae</taxon>
        <taxon>Euphydryas</taxon>
    </lineage>
</organism>
<evidence type="ECO:0000259" key="8">
    <source>
        <dbReference type="PROSITE" id="PS50940"/>
    </source>
</evidence>
<dbReference type="GO" id="GO:0005576">
    <property type="term" value="C:extracellular region"/>
    <property type="evidence" value="ECO:0007669"/>
    <property type="project" value="InterPro"/>
</dbReference>
<keyword evidence="4" id="KW-1015">Disulfide bond</keyword>
<accession>A0AAU9T9J0</accession>
<feature type="domain" description="Chitin-binding type-2" evidence="8">
    <location>
        <begin position="2026"/>
        <end position="2082"/>
    </location>
</feature>
<dbReference type="Gene3D" id="2.170.140.10">
    <property type="entry name" value="Chitin binding domain"/>
    <property type="match status" value="14"/>
</dbReference>
<evidence type="ECO:0000256" key="6">
    <source>
        <dbReference type="SAM" id="MobiDB-lite"/>
    </source>
</evidence>
<feature type="domain" description="Chitin-binding type-2" evidence="8">
    <location>
        <begin position="1295"/>
        <end position="1351"/>
    </location>
</feature>
<keyword evidence="2 7" id="KW-0732">Signal</keyword>
<feature type="compositionally biased region" description="Low complexity" evidence="6">
    <location>
        <begin position="79"/>
        <end position="102"/>
    </location>
</feature>
<dbReference type="GO" id="GO:0008061">
    <property type="term" value="F:chitin binding"/>
    <property type="evidence" value="ECO:0007669"/>
    <property type="project" value="UniProtKB-KW"/>
</dbReference>
<feature type="compositionally biased region" description="Low complexity" evidence="6">
    <location>
        <begin position="1145"/>
        <end position="1253"/>
    </location>
</feature>
<feature type="region of interest" description="Disordered" evidence="6">
    <location>
        <begin position="308"/>
        <end position="464"/>
    </location>
</feature>
<feature type="compositionally biased region" description="Basic and acidic residues" evidence="6">
    <location>
        <begin position="1809"/>
        <end position="1819"/>
    </location>
</feature>
<keyword evidence="1" id="KW-0147">Chitin-binding</keyword>
<keyword evidence="5" id="KW-0325">Glycoprotein</keyword>
<feature type="compositionally biased region" description="Low complexity" evidence="6">
    <location>
        <begin position="1489"/>
        <end position="1522"/>
    </location>
</feature>
<comment type="caution">
    <text evidence="9">The sequence shown here is derived from an EMBL/GenBank/DDBJ whole genome shotgun (WGS) entry which is preliminary data.</text>
</comment>
<feature type="compositionally biased region" description="Low complexity" evidence="6">
    <location>
        <begin position="308"/>
        <end position="328"/>
    </location>
</feature>
<feature type="compositionally biased region" description="Basic and acidic residues" evidence="6">
    <location>
        <begin position="1999"/>
        <end position="2013"/>
    </location>
</feature>
<dbReference type="SMART" id="SM00494">
    <property type="entry name" value="ChtBD2"/>
    <property type="match status" value="16"/>
</dbReference>